<dbReference type="PROSITE" id="PS00687">
    <property type="entry name" value="ALDEHYDE_DEHYDR_GLU"/>
    <property type="match status" value="1"/>
</dbReference>
<reference evidence="6 7" key="1">
    <citation type="submission" date="2016-10" db="EMBL/GenBank/DDBJ databases">
        <authorList>
            <person name="de Groot N.N."/>
        </authorList>
    </citation>
    <scope>NUCLEOTIDE SEQUENCE [LARGE SCALE GENOMIC DNA]</scope>
    <source>
        <strain evidence="6 7">DSM 25927</strain>
    </source>
</reference>
<dbReference type="FunFam" id="3.40.309.10:FF:000012">
    <property type="entry name" value="Betaine aldehyde dehydrogenase"/>
    <property type="match status" value="1"/>
</dbReference>
<proteinExistence type="inferred from homology"/>
<dbReference type="EMBL" id="FOFS01000002">
    <property type="protein sequence ID" value="SEP86939.1"/>
    <property type="molecule type" value="Genomic_DNA"/>
</dbReference>
<dbReference type="InterPro" id="IPR029510">
    <property type="entry name" value="Ald_DH_CS_GLU"/>
</dbReference>
<feature type="active site" evidence="3">
    <location>
        <position position="256"/>
    </location>
</feature>
<evidence type="ECO:0000313" key="6">
    <source>
        <dbReference type="EMBL" id="SEP86939.1"/>
    </source>
</evidence>
<dbReference type="GO" id="GO:0016620">
    <property type="term" value="F:oxidoreductase activity, acting on the aldehyde or oxo group of donors, NAD or NADP as acceptor"/>
    <property type="evidence" value="ECO:0007669"/>
    <property type="project" value="InterPro"/>
</dbReference>
<evidence type="ECO:0000256" key="3">
    <source>
        <dbReference type="PROSITE-ProRule" id="PRU10007"/>
    </source>
</evidence>
<dbReference type="InterPro" id="IPR016162">
    <property type="entry name" value="Ald_DH_N"/>
</dbReference>
<evidence type="ECO:0000259" key="5">
    <source>
        <dbReference type="Pfam" id="PF00171"/>
    </source>
</evidence>
<accession>A0A1H9BDJ1</accession>
<dbReference type="InterPro" id="IPR016163">
    <property type="entry name" value="Ald_DH_C"/>
</dbReference>
<keyword evidence="7" id="KW-1185">Reference proteome</keyword>
<sequence length="481" mass="50670">MTGIPASRHHFYIGGEWVQPSSSRRFELRNASTEEVLASVPEALEADVDRAVAAARRAFDDPSGWASWTPGARAAAMKRFSAALQQRVADVASTVSQQNGMPISLSSTFEGAFPVGLLDYYTQLAEAMPGDELRPSQMGRETVVSRHPVGVVAAIVPWNFPVVLAMSKIAPALAAGCTLVIKPSPGTVLDSYLLAEAAEQAQLPPGVVNWVAADREVGAYLVAHPGVDKVAFTGSTAAGRAIARRCGELLRPVTLELGGKSAAVILDDADLDVLAQALPMAAMLNNGQACFSCTRILAPRSRYAQVVDAVASLAASLTVGNALDTATQVGPMASAQHRERVEAYIAKGKTEARLVAGGNRVKGPGWFVQPTVFADVSNQACIAREEIFGPVLSIIPYEHEDQALRIANDTEYGLGGSVWSRDAARARAVAQRIQTGTVGINGYIPAIGSPFGGIKASGMGRELGPEALSAYQQLKSTYVMS</sequence>
<dbReference type="OrthoDB" id="9812625at2"/>
<dbReference type="SUPFAM" id="SSF53720">
    <property type="entry name" value="ALDH-like"/>
    <property type="match status" value="1"/>
</dbReference>
<dbReference type="InterPro" id="IPR016161">
    <property type="entry name" value="Ald_DH/histidinol_DH"/>
</dbReference>
<evidence type="ECO:0000256" key="4">
    <source>
        <dbReference type="RuleBase" id="RU003345"/>
    </source>
</evidence>
<gene>
    <name evidence="6" type="ORF">SAMN04488038_10248</name>
</gene>
<dbReference type="RefSeq" id="WP_093281798.1">
    <property type="nucleotide sequence ID" value="NZ_FOFS01000002.1"/>
</dbReference>
<dbReference type="Pfam" id="PF00171">
    <property type="entry name" value="Aldedh"/>
    <property type="match status" value="1"/>
</dbReference>
<organism evidence="6 7">
    <name type="scientific">Solimonas aquatica</name>
    <dbReference type="NCBI Taxonomy" id="489703"/>
    <lineage>
        <taxon>Bacteria</taxon>
        <taxon>Pseudomonadati</taxon>
        <taxon>Pseudomonadota</taxon>
        <taxon>Gammaproteobacteria</taxon>
        <taxon>Nevskiales</taxon>
        <taxon>Nevskiaceae</taxon>
        <taxon>Solimonas</taxon>
    </lineage>
</organism>
<dbReference type="Gene3D" id="3.40.309.10">
    <property type="entry name" value="Aldehyde Dehydrogenase, Chain A, domain 2"/>
    <property type="match status" value="1"/>
</dbReference>
<keyword evidence="2 4" id="KW-0560">Oxidoreductase</keyword>
<dbReference type="CDD" id="cd07139">
    <property type="entry name" value="ALDH_AldA-Rv0768"/>
    <property type="match status" value="1"/>
</dbReference>
<dbReference type="STRING" id="489703.SAMN04488038_10248"/>
<comment type="similarity">
    <text evidence="1 4">Belongs to the aldehyde dehydrogenase family.</text>
</comment>
<dbReference type="PANTHER" id="PTHR42804">
    <property type="entry name" value="ALDEHYDE DEHYDROGENASE"/>
    <property type="match status" value="1"/>
</dbReference>
<dbReference type="AlphaFoldDB" id="A0A1H9BDJ1"/>
<dbReference type="FunFam" id="3.40.605.10:FF:000007">
    <property type="entry name" value="NAD/NADP-dependent betaine aldehyde dehydrogenase"/>
    <property type="match status" value="1"/>
</dbReference>
<protein>
    <submittedName>
        <fullName evidence="6">Geranial dehydrogenase</fullName>
    </submittedName>
</protein>
<feature type="domain" description="Aldehyde dehydrogenase" evidence="5">
    <location>
        <begin position="17"/>
        <end position="476"/>
    </location>
</feature>
<dbReference type="PANTHER" id="PTHR42804:SF1">
    <property type="entry name" value="ALDEHYDE DEHYDROGENASE-RELATED"/>
    <property type="match status" value="1"/>
</dbReference>
<dbReference type="Proteomes" id="UP000199233">
    <property type="component" value="Unassembled WGS sequence"/>
</dbReference>
<evidence type="ECO:0000256" key="2">
    <source>
        <dbReference type="ARBA" id="ARBA00023002"/>
    </source>
</evidence>
<evidence type="ECO:0000313" key="7">
    <source>
        <dbReference type="Proteomes" id="UP000199233"/>
    </source>
</evidence>
<dbReference type="InterPro" id="IPR015590">
    <property type="entry name" value="Aldehyde_DH_dom"/>
</dbReference>
<evidence type="ECO:0000256" key="1">
    <source>
        <dbReference type="ARBA" id="ARBA00009986"/>
    </source>
</evidence>
<dbReference type="Gene3D" id="3.40.605.10">
    <property type="entry name" value="Aldehyde Dehydrogenase, Chain A, domain 1"/>
    <property type="match status" value="1"/>
</dbReference>
<name>A0A1H9BDJ1_9GAMM</name>